<evidence type="ECO:0000256" key="6">
    <source>
        <dbReference type="SAM" id="MobiDB-lite"/>
    </source>
</evidence>
<reference evidence="7" key="2">
    <citation type="submission" date="2025-09" db="UniProtKB">
        <authorList>
            <consortium name="Ensembl"/>
        </authorList>
    </citation>
    <scope>IDENTIFICATION</scope>
</reference>
<feature type="compositionally biased region" description="Basic residues" evidence="6">
    <location>
        <begin position="19"/>
        <end position="33"/>
    </location>
</feature>
<keyword evidence="4" id="KW-0862">Zinc</keyword>
<dbReference type="GeneTree" id="ENSGT00940000161131"/>
<keyword evidence="3" id="KW-0863">Zinc-finger</keyword>
<evidence type="ECO:0000256" key="3">
    <source>
        <dbReference type="ARBA" id="ARBA00022771"/>
    </source>
</evidence>
<sequence length="505" mass="57436">MSREGLSAPGTRALNVAHWNRRSRRSPQVRPRWRSTGPGRPLSNQQLQLLRMMVTDLLPLSTVEHAGFQAFVQTLNPACDVQLSVKWVRDELFRIYEDTREKVQKDMNSVGHIVLSAELWPANQGQDNYVTVSGHFIDKYWKRRCCVLETLHLHGDQTPGCAVHHLRRLAAEWKIKDKVNVVVSNIRAMREACEGEGWTHIRCLALNLNMVFKEAMASADDPAWKALLRKCRNIVRFFSSDAEARHLLTSHQARLKLPTAGLMLSPDETLLSTFNMLHTISQQAEAINSVLMQQVKETLWLNKSEKATLSTTLSALQPFKDTIDQLSHRGFDSISSITPLVTDLQKKMGGLAQGGNKLAETLDHQIKKLFGDIKKNRWLTLSTFLDPRFKSAMLFSHKADEIKNKVIAEMQTLHKTEQDDVLCDVLANYVTSSSMEKQQNPLDYWRLPRDSRALSPVALKYLTTVSTAAPLERAFHQHTSLKIRSLEPQNVHLLLFLNTNWSTLP</sequence>
<comment type="subcellular location">
    <subcellularLocation>
        <location evidence="1">Nucleus</location>
    </subcellularLocation>
</comment>
<dbReference type="RefSeq" id="XP_028824667.1">
    <property type="nucleotide sequence ID" value="XM_028968834.1"/>
</dbReference>
<evidence type="ECO:0000256" key="1">
    <source>
        <dbReference type="ARBA" id="ARBA00004123"/>
    </source>
</evidence>
<gene>
    <name evidence="7" type="primary">LOC114783372</name>
</gene>
<name>A0AAY4CP09_9TELE</name>
<evidence type="ECO:0000256" key="4">
    <source>
        <dbReference type="ARBA" id="ARBA00022833"/>
    </source>
</evidence>
<protein>
    <recommendedName>
        <fullName evidence="9">HAT C-terminal dimerisation domain-containing protein</fullName>
    </recommendedName>
</protein>
<dbReference type="SUPFAM" id="SSF140996">
    <property type="entry name" value="Hermes dimerisation domain"/>
    <property type="match status" value="1"/>
</dbReference>
<dbReference type="GO" id="GO:0008270">
    <property type="term" value="F:zinc ion binding"/>
    <property type="evidence" value="ECO:0007669"/>
    <property type="project" value="UniProtKB-KW"/>
</dbReference>
<keyword evidence="2" id="KW-0479">Metal-binding</keyword>
<dbReference type="InterPro" id="IPR012337">
    <property type="entry name" value="RNaseH-like_sf"/>
</dbReference>
<proteinExistence type="predicted"/>
<dbReference type="GO" id="GO:0005634">
    <property type="term" value="C:nucleus"/>
    <property type="evidence" value="ECO:0007669"/>
    <property type="project" value="UniProtKB-SubCell"/>
</dbReference>
<dbReference type="Proteomes" id="UP000694580">
    <property type="component" value="Unplaced"/>
</dbReference>
<evidence type="ECO:0000256" key="5">
    <source>
        <dbReference type="ARBA" id="ARBA00023242"/>
    </source>
</evidence>
<dbReference type="PANTHER" id="PTHR46481">
    <property type="entry name" value="ZINC FINGER BED DOMAIN-CONTAINING PROTEIN 4"/>
    <property type="match status" value="1"/>
</dbReference>
<accession>A0AAY4CP09</accession>
<dbReference type="GeneID" id="114783372"/>
<feature type="region of interest" description="Disordered" evidence="6">
    <location>
        <begin position="18"/>
        <end position="41"/>
    </location>
</feature>
<dbReference type="PANTHER" id="PTHR46481:SF10">
    <property type="entry name" value="ZINC FINGER BED DOMAIN-CONTAINING PROTEIN 39"/>
    <property type="match status" value="1"/>
</dbReference>
<evidence type="ECO:0000313" key="8">
    <source>
        <dbReference type="Proteomes" id="UP000694580"/>
    </source>
</evidence>
<keyword evidence="5" id="KW-0539">Nucleus</keyword>
<evidence type="ECO:0000256" key="2">
    <source>
        <dbReference type="ARBA" id="ARBA00022723"/>
    </source>
</evidence>
<organism evidence="7 8">
    <name type="scientific">Denticeps clupeoides</name>
    <name type="common">denticle herring</name>
    <dbReference type="NCBI Taxonomy" id="299321"/>
    <lineage>
        <taxon>Eukaryota</taxon>
        <taxon>Metazoa</taxon>
        <taxon>Chordata</taxon>
        <taxon>Craniata</taxon>
        <taxon>Vertebrata</taxon>
        <taxon>Euteleostomi</taxon>
        <taxon>Actinopterygii</taxon>
        <taxon>Neopterygii</taxon>
        <taxon>Teleostei</taxon>
        <taxon>Clupei</taxon>
        <taxon>Clupeiformes</taxon>
        <taxon>Denticipitoidei</taxon>
        <taxon>Denticipitidae</taxon>
        <taxon>Denticeps</taxon>
    </lineage>
</organism>
<reference evidence="7" key="1">
    <citation type="submission" date="2025-08" db="UniProtKB">
        <authorList>
            <consortium name="Ensembl"/>
        </authorList>
    </citation>
    <scope>IDENTIFICATION</scope>
</reference>
<dbReference type="AlphaFoldDB" id="A0AAY4CP09"/>
<evidence type="ECO:0000313" key="7">
    <source>
        <dbReference type="Ensembl" id="ENSDCDP00010034414.1"/>
    </source>
</evidence>
<dbReference type="SUPFAM" id="SSF53098">
    <property type="entry name" value="Ribonuclease H-like"/>
    <property type="match status" value="1"/>
</dbReference>
<dbReference type="Ensembl" id="ENSDCDT00010042928.1">
    <property type="protein sequence ID" value="ENSDCDP00010034414.1"/>
    <property type="gene ID" value="ENSDCDG00010022226.1"/>
</dbReference>
<keyword evidence="8" id="KW-1185">Reference proteome</keyword>
<evidence type="ECO:0008006" key="9">
    <source>
        <dbReference type="Google" id="ProtNLM"/>
    </source>
</evidence>
<dbReference type="InterPro" id="IPR052035">
    <property type="entry name" value="ZnF_BED_domain_contain"/>
</dbReference>